<organism evidence="2 3">
    <name type="scientific">Paracoccus limosus</name>
    <dbReference type="NCBI Taxonomy" id="913252"/>
    <lineage>
        <taxon>Bacteria</taxon>
        <taxon>Pseudomonadati</taxon>
        <taxon>Pseudomonadota</taxon>
        <taxon>Alphaproteobacteria</taxon>
        <taxon>Rhodobacterales</taxon>
        <taxon>Paracoccaceae</taxon>
        <taxon>Paracoccus</taxon>
    </lineage>
</organism>
<name>A0A844H463_9RHOB</name>
<comment type="caution">
    <text evidence="2">The sequence shown here is derived from an EMBL/GenBank/DDBJ whole genome shotgun (WGS) entry which is preliminary data.</text>
</comment>
<proteinExistence type="predicted"/>
<dbReference type="Pfam" id="PF13403">
    <property type="entry name" value="Hint_2"/>
    <property type="match status" value="1"/>
</dbReference>
<dbReference type="InterPro" id="IPR028992">
    <property type="entry name" value="Hedgehog/Intein_dom"/>
</dbReference>
<keyword evidence="3" id="KW-1185">Reference proteome</keyword>
<sequence>MIRTEEGDLPVEALQPGMMVMTADHGPQELRWVGAQLIDAATMTANPQLRPIRIRAGALGCGLPQRDLIVSPQHRVLVRSRIAQKIFGATEILVAAKQLLQIDGIDIADDLHEVEYVHFLFDRHEVVFSEGAQTESLYTGTEALKAVGEAARDEIFAIFPELRDTETAEMPQGARILASGRQGRKLAVRHAQHNKALVE</sequence>
<reference evidence="2 3" key="1">
    <citation type="submission" date="2019-11" db="EMBL/GenBank/DDBJ databases">
        <authorList>
            <person name="Dong K."/>
        </authorList>
    </citation>
    <scope>NUCLEOTIDE SEQUENCE [LARGE SCALE GENOMIC DNA]</scope>
    <source>
        <strain evidence="2 3">JCM 17370</strain>
    </source>
</reference>
<dbReference type="EMBL" id="WMIF01000001">
    <property type="protein sequence ID" value="MTH33307.1"/>
    <property type="molecule type" value="Genomic_DNA"/>
</dbReference>
<evidence type="ECO:0000313" key="3">
    <source>
        <dbReference type="Proteomes" id="UP000442533"/>
    </source>
</evidence>
<dbReference type="SUPFAM" id="SSF51294">
    <property type="entry name" value="Hedgehog/intein (Hint) domain"/>
    <property type="match status" value="1"/>
</dbReference>
<evidence type="ECO:0000313" key="2">
    <source>
        <dbReference type="EMBL" id="MTH33307.1"/>
    </source>
</evidence>
<evidence type="ECO:0000259" key="1">
    <source>
        <dbReference type="Pfam" id="PF13403"/>
    </source>
</evidence>
<dbReference type="Proteomes" id="UP000442533">
    <property type="component" value="Unassembled WGS sequence"/>
</dbReference>
<feature type="domain" description="Hedgehog/Intein (Hint)" evidence="1">
    <location>
        <begin position="1"/>
        <end position="140"/>
    </location>
</feature>
<protein>
    <submittedName>
        <fullName evidence="2">Hemolysin</fullName>
    </submittedName>
</protein>
<accession>A0A844H463</accession>
<dbReference type="InterPro" id="IPR036844">
    <property type="entry name" value="Hint_dom_sf"/>
</dbReference>
<gene>
    <name evidence="2" type="ORF">GL279_01700</name>
</gene>
<dbReference type="AlphaFoldDB" id="A0A844H463"/>
<dbReference type="OrthoDB" id="6305173at2"/>